<dbReference type="Pfam" id="PF01738">
    <property type="entry name" value="DLH"/>
    <property type="match status" value="1"/>
</dbReference>
<evidence type="ECO:0000313" key="3">
    <source>
        <dbReference type="Proteomes" id="UP000030653"/>
    </source>
</evidence>
<dbReference type="PANTHER" id="PTHR17630">
    <property type="entry name" value="DIENELACTONE HYDROLASE"/>
    <property type="match status" value="1"/>
</dbReference>
<dbReference type="STRING" id="1858805.M5FRP0"/>
<dbReference type="Proteomes" id="UP000030653">
    <property type="component" value="Unassembled WGS sequence"/>
</dbReference>
<dbReference type="EMBL" id="JH795868">
    <property type="protein sequence ID" value="EJT99860.1"/>
    <property type="molecule type" value="Genomic_DNA"/>
</dbReference>
<organism evidence="2 3">
    <name type="scientific">Dacryopinax primogenitus (strain DJM 731)</name>
    <name type="common">Brown rot fungus</name>
    <dbReference type="NCBI Taxonomy" id="1858805"/>
    <lineage>
        <taxon>Eukaryota</taxon>
        <taxon>Fungi</taxon>
        <taxon>Dikarya</taxon>
        <taxon>Basidiomycota</taxon>
        <taxon>Agaricomycotina</taxon>
        <taxon>Dacrymycetes</taxon>
        <taxon>Dacrymycetales</taxon>
        <taxon>Dacrymycetaceae</taxon>
        <taxon>Dacryopinax</taxon>
    </lineage>
</organism>
<feature type="domain" description="Dienelactone hydrolase" evidence="1">
    <location>
        <begin position="40"/>
        <end position="283"/>
    </location>
</feature>
<dbReference type="AlphaFoldDB" id="M5FRP0"/>
<dbReference type="HOGENOM" id="CLU_054590_2_0_1"/>
<evidence type="ECO:0000313" key="2">
    <source>
        <dbReference type="EMBL" id="EJT99860.1"/>
    </source>
</evidence>
<dbReference type="Gene3D" id="3.40.50.1820">
    <property type="entry name" value="alpha/beta hydrolase"/>
    <property type="match status" value="1"/>
</dbReference>
<dbReference type="OMA" id="VICHPAK"/>
<evidence type="ECO:0000259" key="1">
    <source>
        <dbReference type="Pfam" id="PF01738"/>
    </source>
</evidence>
<gene>
    <name evidence="2" type="ORF">DACRYDRAFT_101010</name>
</gene>
<proteinExistence type="predicted"/>
<dbReference type="PANTHER" id="PTHR17630:SF44">
    <property type="entry name" value="PROTEIN AIM2"/>
    <property type="match status" value="1"/>
</dbReference>
<name>M5FRP0_DACPD</name>
<reference evidence="2 3" key="1">
    <citation type="journal article" date="2012" name="Science">
        <title>The Paleozoic origin of enzymatic lignin decomposition reconstructed from 31 fungal genomes.</title>
        <authorList>
            <person name="Floudas D."/>
            <person name="Binder M."/>
            <person name="Riley R."/>
            <person name="Barry K."/>
            <person name="Blanchette R.A."/>
            <person name="Henrissat B."/>
            <person name="Martinez A.T."/>
            <person name="Otillar R."/>
            <person name="Spatafora J.W."/>
            <person name="Yadav J.S."/>
            <person name="Aerts A."/>
            <person name="Benoit I."/>
            <person name="Boyd A."/>
            <person name="Carlson A."/>
            <person name="Copeland A."/>
            <person name="Coutinho P.M."/>
            <person name="de Vries R.P."/>
            <person name="Ferreira P."/>
            <person name="Findley K."/>
            <person name="Foster B."/>
            <person name="Gaskell J."/>
            <person name="Glotzer D."/>
            <person name="Gorecki P."/>
            <person name="Heitman J."/>
            <person name="Hesse C."/>
            <person name="Hori C."/>
            <person name="Igarashi K."/>
            <person name="Jurgens J.A."/>
            <person name="Kallen N."/>
            <person name="Kersten P."/>
            <person name="Kohler A."/>
            <person name="Kuees U."/>
            <person name="Kumar T.K.A."/>
            <person name="Kuo A."/>
            <person name="LaButti K."/>
            <person name="Larrondo L.F."/>
            <person name="Lindquist E."/>
            <person name="Ling A."/>
            <person name="Lombard V."/>
            <person name="Lucas S."/>
            <person name="Lundell T."/>
            <person name="Martin R."/>
            <person name="McLaughlin D.J."/>
            <person name="Morgenstern I."/>
            <person name="Morin E."/>
            <person name="Murat C."/>
            <person name="Nagy L.G."/>
            <person name="Nolan M."/>
            <person name="Ohm R.A."/>
            <person name="Patyshakuliyeva A."/>
            <person name="Rokas A."/>
            <person name="Ruiz-Duenas F.J."/>
            <person name="Sabat G."/>
            <person name="Salamov A."/>
            <person name="Samejima M."/>
            <person name="Schmutz J."/>
            <person name="Slot J.C."/>
            <person name="St John F."/>
            <person name="Stenlid J."/>
            <person name="Sun H."/>
            <person name="Sun S."/>
            <person name="Syed K."/>
            <person name="Tsang A."/>
            <person name="Wiebenga A."/>
            <person name="Young D."/>
            <person name="Pisabarro A."/>
            <person name="Eastwood D.C."/>
            <person name="Martin F."/>
            <person name="Cullen D."/>
            <person name="Grigoriev I.V."/>
            <person name="Hibbett D.S."/>
        </authorList>
    </citation>
    <scope>NUCLEOTIDE SEQUENCE [LARGE SCALE GENOMIC DNA]</scope>
    <source>
        <strain evidence="2 3">DJM-731 SS1</strain>
    </source>
</reference>
<dbReference type="InterPro" id="IPR002925">
    <property type="entry name" value="Dienelactn_hydro"/>
</dbReference>
<dbReference type="GeneID" id="63682571"/>
<dbReference type="OrthoDB" id="17560at2759"/>
<accession>M5FRP0</accession>
<dbReference type="InterPro" id="IPR029058">
    <property type="entry name" value="AB_hydrolase_fold"/>
</dbReference>
<dbReference type="GO" id="GO:0016787">
    <property type="term" value="F:hydrolase activity"/>
    <property type="evidence" value="ECO:0007669"/>
    <property type="project" value="InterPro"/>
</dbReference>
<dbReference type="RefSeq" id="XP_040626758.1">
    <property type="nucleotide sequence ID" value="XM_040767509.1"/>
</dbReference>
<keyword evidence="3" id="KW-1185">Reference proteome</keyword>
<sequence length="285" mass="31909">MKLCADCLKGKRLPGTPGGDMLKIGVTDCYYARASDAVRTPAAEKSAILVFTDIFGLPLPNPKIMADGFAMEIGVDVYVPDLFAGHPPIREEDLLPYDHTEIGVKPPLWKNLGYTWQVLKSMPNMMTTGSRPSAAGRMITFVENLKKEKGVEKLGVVGEAHTSWLVGGVIADLMPYHLFSSAVICHPGDFDHKLVDEINFPTSWVTCEEDAFFSPTSTEDVNERLARRNQQLREQGKEAPEYEMKRYMGTRHGFACRPALEVEAVRNAWEGAWEQTVRWFKKTLL</sequence>
<protein>
    <recommendedName>
        <fullName evidence="1">Dienelactone hydrolase domain-containing protein</fullName>
    </recommendedName>
</protein>
<dbReference type="SUPFAM" id="SSF53474">
    <property type="entry name" value="alpha/beta-Hydrolases"/>
    <property type="match status" value="1"/>
</dbReference>